<dbReference type="AlphaFoldDB" id="A0A1S7QXT0"/>
<name>A0A1S7QXT0_9HYPH</name>
<evidence type="ECO:0000256" key="1">
    <source>
        <dbReference type="ARBA" id="ARBA00006987"/>
    </source>
</evidence>
<dbReference type="Gene3D" id="3.40.190.150">
    <property type="entry name" value="Bordetella uptake gene, domain 1"/>
    <property type="match status" value="1"/>
</dbReference>
<dbReference type="PANTHER" id="PTHR42928:SF5">
    <property type="entry name" value="BLR1237 PROTEIN"/>
    <property type="match status" value="1"/>
</dbReference>
<reference evidence="3 4" key="1">
    <citation type="submission" date="2016-01" db="EMBL/GenBank/DDBJ databases">
        <authorList>
            <person name="Oliw E.H."/>
        </authorList>
    </citation>
    <scope>NUCLEOTIDE SEQUENCE [LARGE SCALE GENOMIC DNA]</scope>
    <source>
        <strain evidence="3 4">Zutra 3-1</strain>
    </source>
</reference>
<feature type="chain" id="PRO_5011961324" evidence="2">
    <location>
        <begin position="25"/>
        <end position="317"/>
    </location>
</feature>
<organism evidence="3 4">
    <name type="scientific">Agrobacterium deltaense Zutra 3/1</name>
    <dbReference type="NCBI Taxonomy" id="1183427"/>
    <lineage>
        <taxon>Bacteria</taxon>
        <taxon>Pseudomonadati</taxon>
        <taxon>Pseudomonadota</taxon>
        <taxon>Alphaproteobacteria</taxon>
        <taxon>Hyphomicrobiales</taxon>
        <taxon>Rhizobiaceae</taxon>
        <taxon>Rhizobium/Agrobacterium group</taxon>
        <taxon>Agrobacterium</taxon>
    </lineage>
</organism>
<dbReference type="Pfam" id="PF03401">
    <property type="entry name" value="TctC"/>
    <property type="match status" value="1"/>
</dbReference>
<gene>
    <name evidence="3" type="ORF">AGR7C_Lc100382</name>
</gene>
<protein>
    <submittedName>
        <fullName evidence="3">Putative secreted protein</fullName>
    </submittedName>
</protein>
<comment type="similarity">
    <text evidence="1">Belongs to the UPF0065 (bug) family.</text>
</comment>
<dbReference type="Proteomes" id="UP000191987">
    <property type="component" value="Unassembled WGS sequence"/>
</dbReference>
<proteinExistence type="inferred from homology"/>
<evidence type="ECO:0000256" key="2">
    <source>
        <dbReference type="SAM" id="SignalP"/>
    </source>
</evidence>
<dbReference type="InterPro" id="IPR005064">
    <property type="entry name" value="BUG"/>
</dbReference>
<dbReference type="RefSeq" id="WP_080819619.1">
    <property type="nucleotide sequence ID" value="NZ_LT009749.1"/>
</dbReference>
<dbReference type="PIRSF" id="PIRSF017082">
    <property type="entry name" value="YflP"/>
    <property type="match status" value="1"/>
</dbReference>
<sequence length="317" mass="33213">MRLKTSLLGVLAAAGIFAAGGAAAEYPERPVTLVIGYPAGGGTDIQSRALVPYLEKYLGTSVVVENREGAGGLIGATYIANAKPDGYTIGALNFPSMYSPIVQGNASYKEDAFTPLANQIGGDLALTVNKVSPIKTAREFVEAAKASPVVVGVTGIGHPSQITALLFEDAAGVKLNFVPFNGGGPARLAMLGDHVTLGFMNLNEVFADNRSGALRVLATSGTERSPLSPDVPTFKEAGYDVQFSLLAGFGAPKGLPADVEAKLVDAFQKALKDPDYLADAKKRELTMLPLTQAEFAEALKKGNANLAELWKSKPWTK</sequence>
<dbReference type="CDD" id="cd07012">
    <property type="entry name" value="PBP2_Bug_TTT"/>
    <property type="match status" value="1"/>
</dbReference>
<feature type="signal peptide" evidence="2">
    <location>
        <begin position="1"/>
        <end position="24"/>
    </location>
</feature>
<dbReference type="InterPro" id="IPR042100">
    <property type="entry name" value="Bug_dom1"/>
</dbReference>
<evidence type="ECO:0000313" key="4">
    <source>
        <dbReference type="Proteomes" id="UP000191987"/>
    </source>
</evidence>
<accession>A0A1S7QXT0</accession>
<keyword evidence="2" id="KW-0732">Signal</keyword>
<dbReference type="EMBL" id="FBWG01000028">
    <property type="protein sequence ID" value="CUX43867.1"/>
    <property type="molecule type" value="Genomic_DNA"/>
</dbReference>
<evidence type="ECO:0000313" key="3">
    <source>
        <dbReference type="EMBL" id="CUX43867.1"/>
    </source>
</evidence>
<dbReference type="Gene3D" id="3.40.190.10">
    <property type="entry name" value="Periplasmic binding protein-like II"/>
    <property type="match status" value="1"/>
</dbReference>
<dbReference type="PANTHER" id="PTHR42928">
    <property type="entry name" value="TRICARBOXYLATE-BINDING PROTEIN"/>
    <property type="match status" value="1"/>
</dbReference>